<accession>A0ABW2C3R8</accession>
<dbReference type="RefSeq" id="WP_345393390.1">
    <property type="nucleotide sequence ID" value="NZ_BAABLA010000019.1"/>
</dbReference>
<proteinExistence type="predicted"/>
<evidence type="ECO:0000313" key="2">
    <source>
        <dbReference type="Proteomes" id="UP001596337"/>
    </source>
</evidence>
<gene>
    <name evidence="1" type="ORF">ACFQGD_18555</name>
</gene>
<comment type="caution">
    <text evidence="1">The sequence shown here is derived from an EMBL/GenBank/DDBJ whole genome shotgun (WGS) entry which is preliminary data.</text>
</comment>
<dbReference type="Proteomes" id="UP001596337">
    <property type="component" value="Unassembled WGS sequence"/>
</dbReference>
<organism evidence="1 2">
    <name type="scientific">Haloechinothrix salitolerans</name>
    <dbReference type="NCBI Taxonomy" id="926830"/>
    <lineage>
        <taxon>Bacteria</taxon>
        <taxon>Bacillati</taxon>
        <taxon>Actinomycetota</taxon>
        <taxon>Actinomycetes</taxon>
        <taxon>Pseudonocardiales</taxon>
        <taxon>Pseudonocardiaceae</taxon>
        <taxon>Haloechinothrix</taxon>
    </lineage>
</organism>
<evidence type="ECO:0000313" key="1">
    <source>
        <dbReference type="EMBL" id="MFC6869148.1"/>
    </source>
</evidence>
<dbReference type="EMBL" id="JBHSXX010000001">
    <property type="protein sequence ID" value="MFC6869148.1"/>
    <property type="molecule type" value="Genomic_DNA"/>
</dbReference>
<keyword evidence="2" id="KW-1185">Reference proteome</keyword>
<name>A0ABW2C3R8_9PSEU</name>
<sequence>MNGMDVSRRGEQLFERYLNERGYRWEPHPDLGIGKRPDYLVDAAGARIVCEVKSFNSDGLFSAPGLKIGSRSMDAVLAPHRDDIKKAASQLKRLKDRGWPLMVVLSNPAGYAVPTDPSLVAAAMYGDPILTAPAFDDGSLGEFTMSGGQNGRLRIHHTYISAVAVLRQTSHAAEWARRWIAENHERYSDPECLVADLLAAEKIQAPDGGDVFLDVIETMSESATPLPRDVFDGPRDRRFGPNASRTAIVELAD</sequence>
<reference evidence="2" key="1">
    <citation type="journal article" date="2019" name="Int. J. Syst. Evol. Microbiol.">
        <title>The Global Catalogue of Microorganisms (GCM) 10K type strain sequencing project: providing services to taxonomists for standard genome sequencing and annotation.</title>
        <authorList>
            <consortium name="The Broad Institute Genomics Platform"/>
            <consortium name="The Broad Institute Genome Sequencing Center for Infectious Disease"/>
            <person name="Wu L."/>
            <person name="Ma J."/>
        </authorList>
    </citation>
    <scope>NUCLEOTIDE SEQUENCE [LARGE SCALE GENOMIC DNA]</scope>
    <source>
        <strain evidence="2">KCTC 32255</strain>
    </source>
</reference>
<protein>
    <recommendedName>
        <fullName evidence="3">NERD domain-containing protein</fullName>
    </recommendedName>
</protein>
<evidence type="ECO:0008006" key="3">
    <source>
        <dbReference type="Google" id="ProtNLM"/>
    </source>
</evidence>